<protein>
    <submittedName>
        <fullName evidence="1">Uncharacterized protein</fullName>
    </submittedName>
</protein>
<gene>
    <name evidence="1" type="ORF">RFN29_29275</name>
</gene>
<evidence type="ECO:0000313" key="2">
    <source>
        <dbReference type="Proteomes" id="UP001271249"/>
    </source>
</evidence>
<sequence>MEIDTLSPATEGMATMPMALCVVLANPCLARRKCDRRLPVPGPQERPLWSHEEAEHEFLLSVTRRDLGFAGVVEH</sequence>
<name>A0ABU4ZCG5_9HYPH</name>
<dbReference type="Proteomes" id="UP001271249">
    <property type="component" value="Unassembled WGS sequence"/>
</dbReference>
<comment type="caution">
    <text evidence="1">The sequence shown here is derived from an EMBL/GenBank/DDBJ whole genome shotgun (WGS) entry which is preliminary data.</text>
</comment>
<dbReference type="EMBL" id="JAVIJC010000042">
    <property type="protein sequence ID" value="MDX8495652.1"/>
    <property type="molecule type" value="Genomic_DNA"/>
</dbReference>
<evidence type="ECO:0000313" key="1">
    <source>
        <dbReference type="EMBL" id="MDX8495652.1"/>
    </source>
</evidence>
<proteinExistence type="predicted"/>
<dbReference type="RefSeq" id="WP_320253115.1">
    <property type="nucleotide sequence ID" value="NZ_JAVIJB010000040.1"/>
</dbReference>
<organism evidence="1 2">
    <name type="scientific">Mesorhizobium captivum</name>
    <dbReference type="NCBI Taxonomy" id="3072319"/>
    <lineage>
        <taxon>Bacteria</taxon>
        <taxon>Pseudomonadati</taxon>
        <taxon>Pseudomonadota</taxon>
        <taxon>Alphaproteobacteria</taxon>
        <taxon>Hyphomicrobiales</taxon>
        <taxon>Phyllobacteriaceae</taxon>
        <taxon>Mesorhizobium</taxon>
    </lineage>
</organism>
<reference evidence="1 2" key="1">
    <citation type="submission" date="2023-08" db="EMBL/GenBank/DDBJ databases">
        <title>Implementing the SeqCode for naming new Mesorhizobium species isolated from Vachellia karroo root nodules.</title>
        <authorList>
            <person name="Van Lill M."/>
        </authorList>
    </citation>
    <scope>NUCLEOTIDE SEQUENCE [LARGE SCALE GENOMIC DNA]</scope>
    <source>
        <strain evidence="1 2">VK22B</strain>
    </source>
</reference>
<keyword evidence="2" id="KW-1185">Reference proteome</keyword>
<accession>A0ABU4ZCG5</accession>